<proteinExistence type="predicted"/>
<accession>F5YJQ0</accession>
<dbReference type="HOGENOM" id="CLU_3259383_0_0_12"/>
<evidence type="ECO:0000313" key="3">
    <source>
        <dbReference type="Proteomes" id="UP000009223"/>
    </source>
</evidence>
<reference evidence="2 3" key="2">
    <citation type="journal article" date="2011" name="ISME J.">
        <title>RNA-seq reveals cooperative metabolic interactions between two termite-gut spirochete species in co-culture.</title>
        <authorList>
            <person name="Rosenthal A.Z."/>
            <person name="Matson E.G."/>
            <person name="Eldar A."/>
            <person name="Leadbetter J.R."/>
        </authorList>
    </citation>
    <scope>NUCLEOTIDE SEQUENCE [LARGE SCALE GENOMIC DNA]</scope>
    <source>
        <strain evidence="3">ATCC BAA-887 / DSM 12427 / ZAS-2</strain>
    </source>
</reference>
<keyword evidence="3" id="KW-1185">Reference proteome</keyword>
<dbReference type="Proteomes" id="UP000009223">
    <property type="component" value="Chromosome"/>
</dbReference>
<organism evidence="2 3">
    <name type="scientific">Treponema primitia (strain ATCC BAA-887 / DSM 12427 / ZAS-2)</name>
    <dbReference type="NCBI Taxonomy" id="545694"/>
    <lineage>
        <taxon>Bacteria</taxon>
        <taxon>Pseudomonadati</taxon>
        <taxon>Spirochaetota</taxon>
        <taxon>Spirochaetia</taxon>
        <taxon>Spirochaetales</taxon>
        <taxon>Treponemataceae</taxon>
        <taxon>Treponema</taxon>
    </lineage>
</organism>
<name>F5YJQ0_TREPZ</name>
<dbReference type="EMBL" id="CP001843">
    <property type="protein sequence ID" value="AEF85026.1"/>
    <property type="molecule type" value="Genomic_DNA"/>
</dbReference>
<feature type="region of interest" description="Disordered" evidence="1">
    <location>
        <begin position="1"/>
        <end position="42"/>
    </location>
</feature>
<evidence type="ECO:0000313" key="2">
    <source>
        <dbReference type="EMBL" id="AEF85026.1"/>
    </source>
</evidence>
<protein>
    <submittedName>
        <fullName evidence="2">Uncharacterized protein</fullName>
    </submittedName>
</protein>
<evidence type="ECO:0000256" key="1">
    <source>
        <dbReference type="SAM" id="MobiDB-lite"/>
    </source>
</evidence>
<gene>
    <name evidence="2" type="ordered locus">TREPR_2090</name>
</gene>
<feature type="compositionally biased region" description="Basic and acidic residues" evidence="1">
    <location>
        <begin position="23"/>
        <end position="36"/>
    </location>
</feature>
<reference evidence="3" key="1">
    <citation type="submission" date="2009-12" db="EMBL/GenBank/DDBJ databases">
        <title>Complete sequence of Treponema primitia strain ZAS-2.</title>
        <authorList>
            <person name="Tetu S.G."/>
            <person name="Matson E."/>
            <person name="Ren Q."/>
            <person name="Seshadri R."/>
            <person name="Elbourne L."/>
            <person name="Hassan K.A."/>
            <person name="Durkin A."/>
            <person name="Radune D."/>
            <person name="Mohamoud Y."/>
            <person name="Shay R."/>
            <person name="Jin S."/>
            <person name="Zhang X."/>
            <person name="Lucey K."/>
            <person name="Ballor N.R."/>
            <person name="Ottesen E."/>
            <person name="Rosenthal R."/>
            <person name="Allen A."/>
            <person name="Leadbetter J.R."/>
            <person name="Paulsen I.T."/>
        </authorList>
    </citation>
    <scope>NUCLEOTIDE SEQUENCE [LARGE SCALE GENOMIC DNA]</scope>
    <source>
        <strain evidence="3">ATCC BAA-887 / DSM 12427 / ZAS-2</strain>
    </source>
</reference>
<dbReference type="AlphaFoldDB" id="F5YJQ0"/>
<sequence length="42" mass="4487">MTGRKKGRRWRDGSEGPGMRRPGGKDGGRWCPEKRSAGGSAG</sequence>
<dbReference type="KEGG" id="tpi:TREPR_2090"/>